<accession>A0A7W8ZUY8</accession>
<sequence length="251" mass="27913">MFCEPTLSRGINFLLKGPANPGVKALPTSPIRLHSDLRGSARQLTSCAPVFRALLISSTLVGPSDICTLCHEWAASQAGSHCRRRRRKQSHRSLHLASDRWQRHFDRAVEGLPACSATAGPHLNLPRSPLVPASGLDGCPWLHQRRTCTELAIALRRPLLLDRLTVTGYHELLLRRARVASAAGWPTTGWLNRVARPAAIHGLRALTTATRRAPLRDRIRLAPFIRHVCSYFLLLWVWSAGRLSTPHGSRR</sequence>
<gene>
    <name evidence="1" type="ORF">BJ997_001048</name>
</gene>
<evidence type="ECO:0000313" key="1">
    <source>
        <dbReference type="EMBL" id="MBB5640500.1"/>
    </source>
</evidence>
<organism evidence="1 2">
    <name type="scientific">Cryobacterium roopkundense</name>
    <dbReference type="NCBI Taxonomy" id="1001240"/>
    <lineage>
        <taxon>Bacteria</taxon>
        <taxon>Bacillati</taxon>
        <taxon>Actinomycetota</taxon>
        <taxon>Actinomycetes</taxon>
        <taxon>Micrococcales</taxon>
        <taxon>Microbacteriaceae</taxon>
        <taxon>Cryobacterium</taxon>
    </lineage>
</organism>
<reference evidence="1 2" key="1">
    <citation type="submission" date="2020-08" db="EMBL/GenBank/DDBJ databases">
        <title>Sequencing the genomes of 1000 actinobacteria strains.</title>
        <authorList>
            <person name="Klenk H.-P."/>
        </authorList>
    </citation>
    <scope>NUCLEOTIDE SEQUENCE [LARGE SCALE GENOMIC DNA]</scope>
    <source>
        <strain evidence="1 2">DSM 21065</strain>
    </source>
</reference>
<dbReference type="AlphaFoldDB" id="A0A7W8ZUY8"/>
<name>A0A7W8ZUY8_9MICO</name>
<dbReference type="Proteomes" id="UP000561726">
    <property type="component" value="Unassembled WGS sequence"/>
</dbReference>
<proteinExistence type="predicted"/>
<dbReference type="EMBL" id="JACHBQ010000001">
    <property type="protein sequence ID" value="MBB5640500.1"/>
    <property type="molecule type" value="Genomic_DNA"/>
</dbReference>
<comment type="caution">
    <text evidence="1">The sequence shown here is derived from an EMBL/GenBank/DDBJ whole genome shotgun (WGS) entry which is preliminary data.</text>
</comment>
<evidence type="ECO:0000313" key="2">
    <source>
        <dbReference type="Proteomes" id="UP000561726"/>
    </source>
</evidence>
<protein>
    <submittedName>
        <fullName evidence="1">Uncharacterized protein</fullName>
    </submittedName>
</protein>